<evidence type="ECO:0000313" key="2">
    <source>
        <dbReference type="EMBL" id="MFB9105545.1"/>
    </source>
</evidence>
<gene>
    <name evidence="2" type="ORF">ACFFU1_11585</name>
</gene>
<accession>A0ABV5H2N0</accession>
<name>A0ABV5H2N0_9FLAO</name>
<feature type="transmembrane region" description="Helical" evidence="1">
    <location>
        <begin position="42"/>
        <end position="61"/>
    </location>
</feature>
<keyword evidence="1" id="KW-0812">Transmembrane</keyword>
<dbReference type="Proteomes" id="UP001589590">
    <property type="component" value="Unassembled WGS sequence"/>
</dbReference>
<dbReference type="EMBL" id="JBHMFA010000009">
    <property type="protein sequence ID" value="MFB9105545.1"/>
    <property type="molecule type" value="Genomic_DNA"/>
</dbReference>
<comment type="caution">
    <text evidence="2">The sequence shown here is derived from an EMBL/GenBank/DDBJ whole genome shotgun (WGS) entry which is preliminary data.</text>
</comment>
<sequence length="135" mass="15107">MRIGDIEGTPEEIKDLVDNQGLDIGKYLKATPSITNKKFHNIGLLISIAIFLIINICVWTIDVSDPLEKISIVILLALICYITILIHQRHENFMISGLVILFSIVIMSVCLDFITPKDALQKIDNENPLKSSTSE</sequence>
<keyword evidence="3" id="KW-1185">Reference proteome</keyword>
<feature type="transmembrane region" description="Helical" evidence="1">
    <location>
        <begin position="93"/>
        <end position="114"/>
    </location>
</feature>
<evidence type="ECO:0000313" key="3">
    <source>
        <dbReference type="Proteomes" id="UP001589590"/>
    </source>
</evidence>
<feature type="transmembrane region" description="Helical" evidence="1">
    <location>
        <begin position="67"/>
        <end position="86"/>
    </location>
</feature>
<protein>
    <submittedName>
        <fullName evidence="2">Uncharacterized protein</fullName>
    </submittedName>
</protein>
<organism evidence="2 3">
    <name type="scientific">Algibacter miyuki</name>
    <dbReference type="NCBI Taxonomy" id="1306933"/>
    <lineage>
        <taxon>Bacteria</taxon>
        <taxon>Pseudomonadati</taxon>
        <taxon>Bacteroidota</taxon>
        <taxon>Flavobacteriia</taxon>
        <taxon>Flavobacteriales</taxon>
        <taxon>Flavobacteriaceae</taxon>
        <taxon>Algibacter</taxon>
    </lineage>
</organism>
<dbReference type="RefSeq" id="WP_290268455.1">
    <property type="nucleotide sequence ID" value="NZ_JAUFQP010000007.1"/>
</dbReference>
<reference evidence="2 3" key="1">
    <citation type="submission" date="2024-09" db="EMBL/GenBank/DDBJ databases">
        <authorList>
            <person name="Sun Q."/>
            <person name="Mori K."/>
        </authorList>
    </citation>
    <scope>NUCLEOTIDE SEQUENCE [LARGE SCALE GENOMIC DNA]</scope>
    <source>
        <strain evidence="2 3">CECT 8300</strain>
    </source>
</reference>
<proteinExistence type="predicted"/>
<keyword evidence="1" id="KW-1133">Transmembrane helix</keyword>
<keyword evidence="1" id="KW-0472">Membrane</keyword>
<evidence type="ECO:0000256" key="1">
    <source>
        <dbReference type="SAM" id="Phobius"/>
    </source>
</evidence>